<name>A0A6C0KBB1_9ZZZZ</name>
<dbReference type="CDD" id="cd22343">
    <property type="entry name" value="PDDEXK_lambda_exonuclease-like"/>
    <property type="match status" value="1"/>
</dbReference>
<dbReference type="Pfam" id="PF09588">
    <property type="entry name" value="YqaJ"/>
    <property type="match status" value="1"/>
</dbReference>
<dbReference type="AlphaFoldDB" id="A0A6C0KBB1"/>
<dbReference type="InterPro" id="IPR011335">
    <property type="entry name" value="Restrct_endonuc-II-like"/>
</dbReference>
<dbReference type="Gene3D" id="3.90.320.10">
    <property type="match status" value="1"/>
</dbReference>
<dbReference type="SUPFAM" id="SSF52980">
    <property type="entry name" value="Restriction endonuclease-like"/>
    <property type="match status" value="1"/>
</dbReference>
<evidence type="ECO:0000313" key="2">
    <source>
        <dbReference type="EMBL" id="QHU14366.1"/>
    </source>
</evidence>
<dbReference type="EMBL" id="MN740839">
    <property type="protein sequence ID" value="QHU14366.1"/>
    <property type="molecule type" value="Genomic_DNA"/>
</dbReference>
<sequence length="256" mass="29139">MHPLIATIKAIPQHKQKSPEWLKQRQGYLTSSDAASALGTNPYSSYDELVFKKCGISKPFTGNIATRHGERYEDEAIERYCSVMGMVNHEFGLIPYEAVPREGGDPELNFLAGSPDGIALPVGCDDTAEPVLIEVKCPFRRKPIQGVCPEHYVSQVQLNMLICKCKKADFIEYLPKTQELFITRFYIDHDWINARAHLFKDFWSKVMQFRDSGIHTHPKYATIKAACDKAIIKDEERKRKEEIVKNQGCLLDSDTD</sequence>
<accession>A0A6C0KBB1</accession>
<dbReference type="PANTHER" id="PTHR46609">
    <property type="entry name" value="EXONUCLEASE, PHAGE-TYPE/RECB, C-TERMINAL DOMAIN-CONTAINING PROTEIN"/>
    <property type="match status" value="1"/>
</dbReference>
<dbReference type="InterPro" id="IPR011604">
    <property type="entry name" value="PDDEXK-like_dom_sf"/>
</dbReference>
<feature type="domain" description="YqaJ viral recombinase" evidence="1">
    <location>
        <begin position="20"/>
        <end position="164"/>
    </location>
</feature>
<dbReference type="InterPro" id="IPR019080">
    <property type="entry name" value="YqaJ_viral_recombinase"/>
</dbReference>
<proteinExistence type="predicted"/>
<reference evidence="2" key="1">
    <citation type="journal article" date="2020" name="Nature">
        <title>Giant virus diversity and host interactions through global metagenomics.</title>
        <authorList>
            <person name="Schulz F."/>
            <person name="Roux S."/>
            <person name="Paez-Espino D."/>
            <person name="Jungbluth S."/>
            <person name="Walsh D.A."/>
            <person name="Denef V.J."/>
            <person name="McMahon K.D."/>
            <person name="Konstantinidis K.T."/>
            <person name="Eloe-Fadrosh E.A."/>
            <person name="Kyrpides N.C."/>
            <person name="Woyke T."/>
        </authorList>
    </citation>
    <scope>NUCLEOTIDE SEQUENCE</scope>
    <source>
        <strain evidence="2">GVMAG-S-1102113-118</strain>
    </source>
</reference>
<protein>
    <recommendedName>
        <fullName evidence="1">YqaJ viral recombinase domain-containing protein</fullName>
    </recommendedName>
</protein>
<dbReference type="PANTHER" id="PTHR46609:SF6">
    <property type="entry name" value="EXONUCLEASE, PHAGE-TYPE_RECB, C-TERMINAL DOMAIN-CONTAINING PROTEIN-RELATED"/>
    <property type="match status" value="1"/>
</dbReference>
<evidence type="ECO:0000259" key="1">
    <source>
        <dbReference type="Pfam" id="PF09588"/>
    </source>
</evidence>
<dbReference type="InterPro" id="IPR051703">
    <property type="entry name" value="NF-kappa-B_Signaling_Reg"/>
</dbReference>
<organism evidence="2">
    <name type="scientific">viral metagenome</name>
    <dbReference type="NCBI Taxonomy" id="1070528"/>
    <lineage>
        <taxon>unclassified sequences</taxon>
        <taxon>metagenomes</taxon>
        <taxon>organismal metagenomes</taxon>
    </lineage>
</organism>
<dbReference type="NCBIfam" id="TIGR03033">
    <property type="entry name" value="phage_rel_nuc"/>
    <property type="match status" value="1"/>
</dbReference>
<dbReference type="InterPro" id="IPR017482">
    <property type="entry name" value="Lambda-type_endonuclease"/>
</dbReference>